<dbReference type="AlphaFoldDB" id="A0A7X2S2X8"/>
<dbReference type="InterPro" id="IPR003004">
    <property type="entry name" value="GspF/PilC"/>
</dbReference>
<dbReference type="EMBL" id="WMIB01000001">
    <property type="protein sequence ID" value="MTH52402.1"/>
    <property type="molecule type" value="Genomic_DNA"/>
</dbReference>
<dbReference type="OrthoDB" id="1638902at2"/>
<dbReference type="Pfam" id="PF00482">
    <property type="entry name" value="T2SSF"/>
    <property type="match status" value="2"/>
</dbReference>
<evidence type="ECO:0000256" key="2">
    <source>
        <dbReference type="ARBA" id="ARBA00005745"/>
    </source>
</evidence>
<feature type="transmembrane region" description="Helical" evidence="7">
    <location>
        <begin position="109"/>
        <end position="131"/>
    </location>
</feature>
<reference evidence="9 10" key="1">
    <citation type="journal article" date="2017" name="Int. J. Syst. Evol. Microbiol.">
        <title>Bacillus mangrovi sp. nov., isolated from a sediment sample from a mangrove forest.</title>
        <authorList>
            <person name="Gupta V."/>
            <person name="Singh P.K."/>
            <person name="Korpole S."/>
            <person name="Tanuku N.R.S."/>
            <person name="Pinnaka A.K."/>
        </authorList>
    </citation>
    <scope>NUCLEOTIDE SEQUENCE [LARGE SCALE GENOMIC DNA]</scope>
    <source>
        <strain evidence="9 10">KCTC 33872</strain>
    </source>
</reference>
<gene>
    <name evidence="9" type="ORF">GKZ89_03210</name>
</gene>
<dbReference type="Proteomes" id="UP000434639">
    <property type="component" value="Unassembled WGS sequence"/>
</dbReference>
<evidence type="ECO:0000256" key="5">
    <source>
        <dbReference type="ARBA" id="ARBA00022989"/>
    </source>
</evidence>
<keyword evidence="4 7" id="KW-0812">Transmembrane</keyword>
<keyword evidence="3" id="KW-1003">Cell membrane</keyword>
<evidence type="ECO:0000256" key="7">
    <source>
        <dbReference type="SAM" id="Phobius"/>
    </source>
</evidence>
<feature type="domain" description="Type II secretion system protein GspF" evidence="8">
    <location>
        <begin position="13"/>
        <end position="133"/>
    </location>
</feature>
<feature type="transmembrane region" description="Helical" evidence="7">
    <location>
        <begin position="151"/>
        <end position="180"/>
    </location>
</feature>
<feature type="domain" description="Type II secretion system protein GspF" evidence="8">
    <location>
        <begin position="214"/>
        <end position="333"/>
    </location>
</feature>
<dbReference type="RefSeq" id="WP_155110904.1">
    <property type="nucleotide sequence ID" value="NZ_WMIB01000001.1"/>
</dbReference>
<name>A0A7X2S2X8_9BACI</name>
<proteinExistence type="inferred from homology"/>
<comment type="subcellular location">
    <subcellularLocation>
        <location evidence="1">Cell membrane</location>
        <topology evidence="1">Multi-pass membrane protein</topology>
    </subcellularLocation>
</comment>
<dbReference type="PANTHER" id="PTHR30012">
    <property type="entry name" value="GENERAL SECRETION PATHWAY PROTEIN"/>
    <property type="match status" value="1"/>
</dbReference>
<keyword evidence="5 7" id="KW-1133">Transmembrane helix</keyword>
<comment type="similarity">
    <text evidence="2">Belongs to the GSP F family.</text>
</comment>
<dbReference type="NCBIfam" id="NF041012">
    <property type="entry name" value="T4P_ComGB"/>
    <property type="match status" value="1"/>
</dbReference>
<dbReference type="PANTHER" id="PTHR30012:SF0">
    <property type="entry name" value="TYPE II SECRETION SYSTEM PROTEIN F-RELATED"/>
    <property type="match status" value="1"/>
</dbReference>
<evidence type="ECO:0000256" key="3">
    <source>
        <dbReference type="ARBA" id="ARBA00022475"/>
    </source>
</evidence>
<protein>
    <submittedName>
        <fullName evidence="9">Type II secretion system F family protein</fullName>
    </submittedName>
</protein>
<comment type="caution">
    <text evidence="9">The sequence shown here is derived from an EMBL/GenBank/DDBJ whole genome shotgun (WGS) entry which is preliminary data.</text>
</comment>
<evidence type="ECO:0000256" key="6">
    <source>
        <dbReference type="ARBA" id="ARBA00023136"/>
    </source>
</evidence>
<evidence type="ECO:0000313" key="9">
    <source>
        <dbReference type="EMBL" id="MTH52402.1"/>
    </source>
</evidence>
<dbReference type="InterPro" id="IPR042094">
    <property type="entry name" value="T2SS_GspF_sf"/>
</dbReference>
<dbReference type="PRINTS" id="PR00812">
    <property type="entry name" value="BCTERIALGSPF"/>
</dbReference>
<evidence type="ECO:0000313" key="10">
    <source>
        <dbReference type="Proteomes" id="UP000434639"/>
    </source>
</evidence>
<keyword evidence="10" id="KW-1185">Reference proteome</keyword>
<feature type="transmembrane region" description="Helical" evidence="7">
    <location>
        <begin position="304"/>
        <end position="328"/>
    </location>
</feature>
<dbReference type="Gene3D" id="1.20.81.30">
    <property type="entry name" value="Type II secretion system (T2SS), domain F"/>
    <property type="match status" value="2"/>
</dbReference>
<evidence type="ECO:0000256" key="4">
    <source>
        <dbReference type="ARBA" id="ARBA00022692"/>
    </source>
</evidence>
<organism evidence="9 10">
    <name type="scientific">Metabacillus mangrovi</name>
    <dbReference type="NCBI Taxonomy" id="1491830"/>
    <lineage>
        <taxon>Bacteria</taxon>
        <taxon>Bacillati</taxon>
        <taxon>Bacillota</taxon>
        <taxon>Bacilli</taxon>
        <taxon>Bacillales</taxon>
        <taxon>Bacillaceae</taxon>
        <taxon>Metabacillus</taxon>
    </lineage>
</organism>
<dbReference type="InterPro" id="IPR018076">
    <property type="entry name" value="T2SS_GspF_dom"/>
</dbReference>
<dbReference type="InterPro" id="IPR047692">
    <property type="entry name" value="T4P_ComGB"/>
</dbReference>
<sequence>MKNKWGGKQQFQFISRLNGLIEKGYSLDEAIRFLSFQESRSRQNDLRFCLEELKNGKPLFQVLHHLGFHKDAVSYLFFAERHGDLAFSLKESSELLQRKQEQFRKISSMLRYPAILILIMIGVLYIVQVVIAPQFLSVYESMNMEPSLFNIILLQCFRVLSFCAAAVPCAAALLFLYYYFRFRKKNPSTQMAVLVKIPLLKETCTLFNSYYISLQLSNLLKAGLSYYETLLIFKEQSLHPFFSEEADRMIGRLKNGERFDQLFRQPHYDGQLSEIVSYGQKNGMLYRELYTYSQFTLTRMEAKLSAAAAVLQPAVFSAVGLIVLLVYLSMILPMYQMINQI</sequence>
<evidence type="ECO:0000256" key="1">
    <source>
        <dbReference type="ARBA" id="ARBA00004651"/>
    </source>
</evidence>
<evidence type="ECO:0000259" key="8">
    <source>
        <dbReference type="Pfam" id="PF00482"/>
    </source>
</evidence>
<dbReference type="GO" id="GO:0005886">
    <property type="term" value="C:plasma membrane"/>
    <property type="evidence" value="ECO:0007669"/>
    <property type="project" value="UniProtKB-SubCell"/>
</dbReference>
<accession>A0A7X2S2X8</accession>
<keyword evidence="6 7" id="KW-0472">Membrane</keyword>